<protein>
    <recommendedName>
        <fullName evidence="2">Tyrosine-protein kinase G-rich domain-containing protein</fullName>
    </recommendedName>
</protein>
<feature type="domain" description="Tyrosine-protein kinase G-rich" evidence="2">
    <location>
        <begin position="44"/>
        <end position="114"/>
    </location>
</feature>
<evidence type="ECO:0000259" key="2">
    <source>
        <dbReference type="Pfam" id="PF13807"/>
    </source>
</evidence>
<dbReference type="Pfam" id="PF13807">
    <property type="entry name" value="GNVR"/>
    <property type="match status" value="1"/>
</dbReference>
<feature type="transmembrane region" description="Helical" evidence="1">
    <location>
        <begin position="95"/>
        <end position="115"/>
    </location>
</feature>
<dbReference type="EMBL" id="UINC01097280">
    <property type="protein sequence ID" value="SVC54859.1"/>
    <property type="molecule type" value="Genomic_DNA"/>
</dbReference>
<dbReference type="PANTHER" id="PTHR32309:SF13">
    <property type="entry name" value="FERRIC ENTEROBACTIN TRANSPORT PROTEIN FEPE"/>
    <property type="match status" value="1"/>
</dbReference>
<name>A0A382N163_9ZZZZ</name>
<sequence>LFIEERLIEVSVEMEAKELALREFREKNRNMSSSPSLLMRVQEMGRELDLQNSLYVTLKTQYEKAKIDEVERDDMVQLIDGPNIPAKLTRPRRGLSIILALFFGIFLSIFTIFFIENLLESDQT</sequence>
<dbReference type="PANTHER" id="PTHR32309">
    <property type="entry name" value="TYROSINE-PROTEIN KINASE"/>
    <property type="match status" value="1"/>
</dbReference>
<reference evidence="3" key="1">
    <citation type="submission" date="2018-05" db="EMBL/GenBank/DDBJ databases">
        <authorList>
            <person name="Lanie J.A."/>
            <person name="Ng W.-L."/>
            <person name="Kazmierczak K.M."/>
            <person name="Andrzejewski T.M."/>
            <person name="Davidsen T.M."/>
            <person name="Wayne K.J."/>
            <person name="Tettelin H."/>
            <person name="Glass J.I."/>
            <person name="Rusch D."/>
            <person name="Podicherti R."/>
            <person name="Tsui H.-C.T."/>
            <person name="Winkler M.E."/>
        </authorList>
    </citation>
    <scope>NUCLEOTIDE SEQUENCE</scope>
</reference>
<accession>A0A382N163</accession>
<feature type="non-terminal residue" evidence="3">
    <location>
        <position position="1"/>
    </location>
</feature>
<dbReference type="AlphaFoldDB" id="A0A382N163"/>
<evidence type="ECO:0000256" key="1">
    <source>
        <dbReference type="SAM" id="Phobius"/>
    </source>
</evidence>
<keyword evidence="1" id="KW-1133">Transmembrane helix</keyword>
<dbReference type="InterPro" id="IPR050445">
    <property type="entry name" value="Bact_polysacc_biosynth/exp"/>
</dbReference>
<proteinExistence type="predicted"/>
<dbReference type="InterPro" id="IPR032807">
    <property type="entry name" value="GNVR"/>
</dbReference>
<dbReference type="GO" id="GO:0004713">
    <property type="term" value="F:protein tyrosine kinase activity"/>
    <property type="evidence" value="ECO:0007669"/>
    <property type="project" value="TreeGrafter"/>
</dbReference>
<organism evidence="3">
    <name type="scientific">marine metagenome</name>
    <dbReference type="NCBI Taxonomy" id="408172"/>
    <lineage>
        <taxon>unclassified sequences</taxon>
        <taxon>metagenomes</taxon>
        <taxon>ecological metagenomes</taxon>
    </lineage>
</organism>
<gene>
    <name evidence="3" type="ORF">METZ01_LOCUS307713</name>
</gene>
<evidence type="ECO:0000313" key="3">
    <source>
        <dbReference type="EMBL" id="SVC54859.1"/>
    </source>
</evidence>
<keyword evidence="1" id="KW-0812">Transmembrane</keyword>
<keyword evidence="1" id="KW-0472">Membrane</keyword>
<dbReference type="GO" id="GO:0005886">
    <property type="term" value="C:plasma membrane"/>
    <property type="evidence" value="ECO:0007669"/>
    <property type="project" value="TreeGrafter"/>
</dbReference>